<evidence type="ECO:0000313" key="2">
    <source>
        <dbReference type="EnsemblMetazoa" id="CJA31573.1"/>
    </source>
</evidence>
<dbReference type="Proteomes" id="UP000005237">
    <property type="component" value="Unassembled WGS sequence"/>
</dbReference>
<accession>A0A8R1I9W1</accession>
<feature type="compositionally biased region" description="Acidic residues" evidence="1">
    <location>
        <begin position="8"/>
        <end position="28"/>
    </location>
</feature>
<proteinExistence type="predicted"/>
<sequence length="93" mass="10785">MKGNSEQEVVEEDDDDDQEGEGEEEEEEHGPSRIAACRFVSFRVALRRSQVVRIRVEVRSVWVGVWPKRDGLYEEMMSLIRVRASTLLVSNYI</sequence>
<organism evidence="2 3">
    <name type="scientific">Caenorhabditis japonica</name>
    <dbReference type="NCBI Taxonomy" id="281687"/>
    <lineage>
        <taxon>Eukaryota</taxon>
        <taxon>Metazoa</taxon>
        <taxon>Ecdysozoa</taxon>
        <taxon>Nematoda</taxon>
        <taxon>Chromadorea</taxon>
        <taxon>Rhabditida</taxon>
        <taxon>Rhabditina</taxon>
        <taxon>Rhabditomorpha</taxon>
        <taxon>Rhabditoidea</taxon>
        <taxon>Rhabditidae</taxon>
        <taxon>Peloderinae</taxon>
        <taxon>Caenorhabditis</taxon>
    </lineage>
</organism>
<name>A0A8R1I9W1_CAEJA</name>
<feature type="region of interest" description="Disordered" evidence="1">
    <location>
        <begin position="1"/>
        <end position="32"/>
    </location>
</feature>
<dbReference type="AlphaFoldDB" id="A0A8R1I9W1"/>
<keyword evidence="3" id="KW-1185">Reference proteome</keyword>
<reference evidence="3" key="1">
    <citation type="submission" date="2010-08" db="EMBL/GenBank/DDBJ databases">
        <authorList>
            <consortium name="Caenorhabditis japonica Sequencing Consortium"/>
            <person name="Wilson R.K."/>
        </authorList>
    </citation>
    <scope>NUCLEOTIDE SEQUENCE [LARGE SCALE GENOMIC DNA]</scope>
    <source>
        <strain evidence="3">DF5081</strain>
    </source>
</reference>
<evidence type="ECO:0000256" key="1">
    <source>
        <dbReference type="SAM" id="MobiDB-lite"/>
    </source>
</evidence>
<dbReference type="EnsemblMetazoa" id="CJA31573.1">
    <property type="protein sequence ID" value="CJA31573.1"/>
    <property type="gene ID" value="WBGene00207420"/>
</dbReference>
<evidence type="ECO:0000313" key="3">
    <source>
        <dbReference type="Proteomes" id="UP000005237"/>
    </source>
</evidence>
<protein>
    <submittedName>
        <fullName evidence="2">Uncharacterized protein</fullName>
    </submittedName>
</protein>
<reference evidence="2" key="2">
    <citation type="submission" date="2022-06" db="UniProtKB">
        <authorList>
            <consortium name="EnsemblMetazoa"/>
        </authorList>
    </citation>
    <scope>IDENTIFICATION</scope>
    <source>
        <strain evidence="2">DF5081</strain>
    </source>
</reference>